<dbReference type="InterPro" id="IPR008920">
    <property type="entry name" value="TF_FadR/GntR_C"/>
</dbReference>
<comment type="caution">
    <text evidence="6">The sequence shown here is derived from an EMBL/GenBank/DDBJ whole genome shotgun (WGS) entry which is preliminary data.</text>
</comment>
<keyword evidence="3" id="KW-0804">Transcription</keyword>
<dbReference type="Proteomes" id="UP000604475">
    <property type="component" value="Unassembled WGS sequence"/>
</dbReference>
<evidence type="ECO:0000313" key="6">
    <source>
        <dbReference type="EMBL" id="MBL7631476.1"/>
    </source>
</evidence>
<accession>A0A937RFY3</accession>
<keyword evidence="7" id="KW-1185">Reference proteome</keyword>
<dbReference type="GO" id="GO:0003677">
    <property type="term" value="F:DNA binding"/>
    <property type="evidence" value="ECO:0007669"/>
    <property type="project" value="UniProtKB-KW"/>
</dbReference>
<feature type="region of interest" description="Disordered" evidence="4">
    <location>
        <begin position="1"/>
        <end position="22"/>
    </location>
</feature>
<evidence type="ECO:0000256" key="2">
    <source>
        <dbReference type="ARBA" id="ARBA00023125"/>
    </source>
</evidence>
<reference evidence="6" key="1">
    <citation type="submission" date="2020-12" db="EMBL/GenBank/DDBJ databases">
        <title>Genomic characterization of non-nitrogen-fixing Frankia strains.</title>
        <authorList>
            <person name="Carlos-Shanley C."/>
            <person name="Guerra T."/>
            <person name="Hahn D."/>
        </authorList>
    </citation>
    <scope>NUCLEOTIDE SEQUENCE</scope>
    <source>
        <strain evidence="6">CN6</strain>
    </source>
</reference>
<gene>
    <name evidence="6" type="ORF">I7412_30830</name>
</gene>
<dbReference type="CDD" id="cd07377">
    <property type="entry name" value="WHTH_GntR"/>
    <property type="match status" value="1"/>
</dbReference>
<dbReference type="SMART" id="SM00895">
    <property type="entry name" value="FCD"/>
    <property type="match status" value="1"/>
</dbReference>
<dbReference type="SUPFAM" id="SSF48008">
    <property type="entry name" value="GntR ligand-binding domain-like"/>
    <property type="match status" value="1"/>
</dbReference>
<dbReference type="Gene3D" id="1.20.120.530">
    <property type="entry name" value="GntR ligand-binding domain-like"/>
    <property type="match status" value="1"/>
</dbReference>
<dbReference type="PANTHER" id="PTHR43537:SF45">
    <property type="entry name" value="GNTR FAMILY REGULATORY PROTEIN"/>
    <property type="match status" value="1"/>
</dbReference>
<sequence>MTTPPARDTDQIALPPPDELGAQRSTGEQVVLYIRRLVFDGVLRPGDRVPQDNVAAALGVSRIPVREALLTLKHEGWVTVRPRRGTFIAAIDETIVRDHYELYGLLYGFAARRGAGRATPEVITRLTQQRRELLADPRPYAVWRHNRQFHTTVVDLAHSPRLAPLLRAMSGIIPGNFFELVPGSIDVELVGTAAILRGLERRDPEGTAAAYADLMRQQGDLVVDLFAGRGLFARDEPAAAAG</sequence>
<dbReference type="Pfam" id="PF07729">
    <property type="entry name" value="FCD"/>
    <property type="match status" value="1"/>
</dbReference>
<evidence type="ECO:0000313" key="7">
    <source>
        <dbReference type="Proteomes" id="UP000604475"/>
    </source>
</evidence>
<dbReference type="GO" id="GO:0003700">
    <property type="term" value="F:DNA-binding transcription factor activity"/>
    <property type="evidence" value="ECO:0007669"/>
    <property type="project" value="InterPro"/>
</dbReference>
<dbReference type="InterPro" id="IPR000524">
    <property type="entry name" value="Tscrpt_reg_HTH_GntR"/>
</dbReference>
<evidence type="ECO:0000256" key="4">
    <source>
        <dbReference type="SAM" id="MobiDB-lite"/>
    </source>
</evidence>
<protein>
    <submittedName>
        <fullName evidence="6">GntR family transcriptional regulator</fullName>
    </submittedName>
</protein>
<dbReference type="RefSeq" id="WP_203002825.1">
    <property type="nucleotide sequence ID" value="NZ_JADWYU010000198.1"/>
</dbReference>
<keyword evidence="1" id="KW-0805">Transcription regulation</keyword>
<dbReference type="Gene3D" id="1.10.10.10">
    <property type="entry name" value="Winged helix-like DNA-binding domain superfamily/Winged helix DNA-binding domain"/>
    <property type="match status" value="1"/>
</dbReference>
<dbReference type="Pfam" id="PF00392">
    <property type="entry name" value="GntR"/>
    <property type="match status" value="1"/>
</dbReference>
<name>A0A937RFY3_9ACTN</name>
<dbReference type="PROSITE" id="PS50949">
    <property type="entry name" value="HTH_GNTR"/>
    <property type="match status" value="1"/>
</dbReference>
<dbReference type="InterPro" id="IPR036390">
    <property type="entry name" value="WH_DNA-bd_sf"/>
</dbReference>
<evidence type="ECO:0000259" key="5">
    <source>
        <dbReference type="PROSITE" id="PS50949"/>
    </source>
</evidence>
<organism evidence="6 7">
    <name type="scientific">Frankia nepalensis</name>
    <dbReference type="NCBI Taxonomy" id="1836974"/>
    <lineage>
        <taxon>Bacteria</taxon>
        <taxon>Bacillati</taxon>
        <taxon>Actinomycetota</taxon>
        <taxon>Actinomycetes</taxon>
        <taxon>Frankiales</taxon>
        <taxon>Frankiaceae</taxon>
        <taxon>Frankia</taxon>
    </lineage>
</organism>
<dbReference type="PANTHER" id="PTHR43537">
    <property type="entry name" value="TRANSCRIPTIONAL REGULATOR, GNTR FAMILY"/>
    <property type="match status" value="1"/>
</dbReference>
<proteinExistence type="predicted"/>
<dbReference type="InterPro" id="IPR036388">
    <property type="entry name" value="WH-like_DNA-bd_sf"/>
</dbReference>
<dbReference type="SUPFAM" id="SSF46785">
    <property type="entry name" value="Winged helix' DNA-binding domain"/>
    <property type="match status" value="1"/>
</dbReference>
<dbReference type="SMART" id="SM00345">
    <property type="entry name" value="HTH_GNTR"/>
    <property type="match status" value="1"/>
</dbReference>
<dbReference type="EMBL" id="JAEACQ010000273">
    <property type="protein sequence ID" value="MBL7631476.1"/>
    <property type="molecule type" value="Genomic_DNA"/>
</dbReference>
<keyword evidence="2" id="KW-0238">DNA-binding</keyword>
<evidence type="ECO:0000256" key="3">
    <source>
        <dbReference type="ARBA" id="ARBA00023163"/>
    </source>
</evidence>
<evidence type="ECO:0000256" key="1">
    <source>
        <dbReference type="ARBA" id="ARBA00023015"/>
    </source>
</evidence>
<feature type="domain" description="HTH gntR-type" evidence="5">
    <location>
        <begin position="24"/>
        <end position="91"/>
    </location>
</feature>
<dbReference type="InterPro" id="IPR011711">
    <property type="entry name" value="GntR_C"/>
</dbReference>
<dbReference type="AlphaFoldDB" id="A0A937RFY3"/>